<reference evidence="1 2" key="1">
    <citation type="submission" date="2016-07" db="EMBL/GenBank/DDBJ databases">
        <title>Pervasive Adenine N6-methylation of Active Genes in Fungi.</title>
        <authorList>
            <consortium name="DOE Joint Genome Institute"/>
            <person name="Mondo S.J."/>
            <person name="Dannebaum R.O."/>
            <person name="Kuo R.C."/>
            <person name="Labutti K."/>
            <person name="Haridas S."/>
            <person name="Kuo A."/>
            <person name="Salamov A."/>
            <person name="Ahrendt S.R."/>
            <person name="Lipzen A."/>
            <person name="Sullivan W."/>
            <person name="Andreopoulos W.B."/>
            <person name="Clum A."/>
            <person name="Lindquist E."/>
            <person name="Daum C."/>
            <person name="Ramamoorthy G.K."/>
            <person name="Gryganskyi A."/>
            <person name="Culley D."/>
            <person name="Magnuson J.K."/>
            <person name="James T.Y."/>
            <person name="O'Malley M.A."/>
            <person name="Stajich J.E."/>
            <person name="Spatafora J.W."/>
            <person name="Visel A."/>
            <person name="Grigoriev I.V."/>
        </authorList>
    </citation>
    <scope>NUCLEOTIDE SEQUENCE [LARGE SCALE GENOMIC DNA]</scope>
    <source>
        <strain evidence="1 2">JEL800</strain>
    </source>
</reference>
<comment type="caution">
    <text evidence="1">The sequence shown here is derived from an EMBL/GenBank/DDBJ whole genome shotgun (WGS) entry which is preliminary data.</text>
</comment>
<proteinExistence type="predicted"/>
<evidence type="ECO:0000313" key="1">
    <source>
        <dbReference type="EMBL" id="ORY29285.1"/>
    </source>
</evidence>
<name>A0A1Y2B5B2_9FUNG</name>
<organism evidence="1 2">
    <name type="scientific">Rhizoclosmatium globosum</name>
    <dbReference type="NCBI Taxonomy" id="329046"/>
    <lineage>
        <taxon>Eukaryota</taxon>
        <taxon>Fungi</taxon>
        <taxon>Fungi incertae sedis</taxon>
        <taxon>Chytridiomycota</taxon>
        <taxon>Chytridiomycota incertae sedis</taxon>
        <taxon>Chytridiomycetes</taxon>
        <taxon>Chytridiales</taxon>
        <taxon>Chytriomycetaceae</taxon>
        <taxon>Rhizoclosmatium</taxon>
    </lineage>
</organism>
<keyword evidence="2" id="KW-1185">Reference proteome</keyword>
<gene>
    <name evidence="1" type="ORF">BCR33DRAFT_793110</name>
</gene>
<accession>A0A1Y2B5B2</accession>
<dbReference type="Proteomes" id="UP000193642">
    <property type="component" value="Unassembled WGS sequence"/>
</dbReference>
<dbReference type="AlphaFoldDB" id="A0A1Y2B5B2"/>
<protein>
    <submittedName>
        <fullName evidence="1">Uncharacterized protein</fullName>
    </submittedName>
</protein>
<dbReference type="EMBL" id="MCGO01000089">
    <property type="protein sequence ID" value="ORY29285.1"/>
    <property type="molecule type" value="Genomic_DNA"/>
</dbReference>
<evidence type="ECO:0000313" key="2">
    <source>
        <dbReference type="Proteomes" id="UP000193642"/>
    </source>
</evidence>
<dbReference type="OrthoDB" id="10307371at2759"/>
<sequence length="269" mass="28979">MDDAEDSRNVRLEIGILDGAADVVEVDPFVAAVDSLDMGVVLPVLALVRGLVWCGDGAYSVVMKTGVEVEGHEDNILEVVVDKVDRDSWVLEEQRKAVVVQVENHRGEVDTDQEGTHVDEEHIESSVVIAVDSVHNHHRRNLGVEVVGVADKVHSLNDGDLNVAENTVNDLANKRAALETFDTGLTAVRVPEYAKLCVEDTAEVMDNATYKLNAVELDDAVMDTEELGGLIDVCVAEVLEVVERIGEGSAENCKVVLGEEESSGNGGIE</sequence>